<evidence type="ECO:0000313" key="10">
    <source>
        <dbReference type="EMBL" id="RTI61147.1"/>
    </source>
</evidence>
<evidence type="ECO:0000256" key="3">
    <source>
        <dbReference type="ARBA" id="ARBA00022989"/>
    </source>
</evidence>
<dbReference type="Pfam" id="PF01699">
    <property type="entry name" value="Na_Ca_ex"/>
    <property type="match status" value="1"/>
</dbReference>
<reference evidence="11 12" key="1">
    <citation type="journal article" date="2019" name="Extremophiles">
        <title>Biogeography of thermophiles and predominance of Thermus scotoductus in domestic water heaters.</title>
        <authorList>
            <person name="Wilpiszeski R.L."/>
            <person name="Zhang Z."/>
            <person name="House C.H."/>
        </authorList>
    </citation>
    <scope>NUCLEOTIDE SEQUENCE [LARGE SCALE GENOMIC DNA]</scope>
    <source>
        <strain evidence="10 13">1_S1</strain>
        <strain evidence="9 11">27_S27</strain>
        <strain evidence="8 12">32_S32</strain>
    </source>
</reference>
<organism evidence="10 13">
    <name type="scientific">Thermus scotoductus</name>
    <dbReference type="NCBI Taxonomy" id="37636"/>
    <lineage>
        <taxon>Bacteria</taxon>
        <taxon>Thermotogati</taxon>
        <taxon>Deinococcota</taxon>
        <taxon>Deinococci</taxon>
        <taxon>Thermales</taxon>
        <taxon>Thermaceae</taxon>
        <taxon>Thermus</taxon>
    </lineage>
</organism>
<evidence type="ECO:0000256" key="2">
    <source>
        <dbReference type="ARBA" id="ARBA00022692"/>
    </source>
</evidence>
<dbReference type="Proteomes" id="UP000286712">
    <property type="component" value="Unassembled WGS sequence"/>
</dbReference>
<evidence type="ECO:0000256" key="1">
    <source>
        <dbReference type="ARBA" id="ARBA00004141"/>
    </source>
</evidence>
<dbReference type="InterPro" id="IPR004837">
    <property type="entry name" value="NaCa_Exmemb"/>
</dbReference>
<feature type="transmembrane region" description="Helical" evidence="6">
    <location>
        <begin position="49"/>
        <end position="68"/>
    </location>
</feature>
<evidence type="ECO:0000256" key="5">
    <source>
        <dbReference type="SAM" id="MobiDB-lite"/>
    </source>
</evidence>
<feature type="region of interest" description="Disordered" evidence="5">
    <location>
        <begin position="1"/>
        <end position="24"/>
    </location>
</feature>
<dbReference type="AlphaFoldDB" id="A0A430VV26"/>
<sequence>MKARDAMTGPVVSTSRNHPGRGGPAYVGKGLVTTLPEATVTLAAARLGAVDLALGNVLGSVMFNTFLLSYADPLFPGPLLAQVEGSHLFSVLVLLGMAGTVLTGLMY</sequence>
<dbReference type="Proteomes" id="UP000287467">
    <property type="component" value="Unassembled WGS sequence"/>
</dbReference>
<keyword evidence="4 6" id="KW-0472">Membrane</keyword>
<dbReference type="EMBL" id="PELR01000006">
    <property type="protein sequence ID" value="RTH07509.1"/>
    <property type="molecule type" value="Genomic_DNA"/>
</dbReference>
<dbReference type="Gene3D" id="1.20.1420.30">
    <property type="entry name" value="NCX, central ion-binding region"/>
    <property type="match status" value="1"/>
</dbReference>
<comment type="subcellular location">
    <subcellularLocation>
        <location evidence="1">Membrane</location>
        <topology evidence="1">Multi-pass membrane protein</topology>
    </subcellularLocation>
</comment>
<dbReference type="GO" id="GO:0055085">
    <property type="term" value="P:transmembrane transport"/>
    <property type="evidence" value="ECO:0007669"/>
    <property type="project" value="InterPro"/>
</dbReference>
<evidence type="ECO:0000313" key="12">
    <source>
        <dbReference type="Proteomes" id="UP000286910"/>
    </source>
</evidence>
<evidence type="ECO:0000313" key="8">
    <source>
        <dbReference type="EMBL" id="RTH07509.1"/>
    </source>
</evidence>
<evidence type="ECO:0000313" key="11">
    <source>
        <dbReference type="Proteomes" id="UP000286712"/>
    </source>
</evidence>
<accession>A0A430VV26</accession>
<dbReference type="InterPro" id="IPR044880">
    <property type="entry name" value="NCX_ion-bd_dom_sf"/>
</dbReference>
<comment type="caution">
    <text evidence="10">The sequence shown here is derived from an EMBL/GenBank/DDBJ whole genome shotgun (WGS) entry which is preliminary data.</text>
</comment>
<dbReference type="EMBL" id="PELW01000373">
    <property type="protein sequence ID" value="RTH22282.1"/>
    <property type="molecule type" value="Genomic_DNA"/>
</dbReference>
<gene>
    <name evidence="10" type="ORF">CSW14_01045</name>
    <name evidence="9" type="ORF">CSW40_11230</name>
    <name evidence="8" type="ORF">CSW45_00255</name>
</gene>
<evidence type="ECO:0000313" key="9">
    <source>
        <dbReference type="EMBL" id="RTH22282.1"/>
    </source>
</evidence>
<keyword evidence="3 6" id="KW-1133">Transmembrane helix</keyword>
<feature type="domain" description="Sodium/calcium exchanger membrane region" evidence="7">
    <location>
        <begin position="31"/>
        <end position="67"/>
    </location>
</feature>
<feature type="transmembrane region" description="Helical" evidence="6">
    <location>
        <begin position="88"/>
        <end position="106"/>
    </location>
</feature>
<dbReference type="EMBL" id="PEMW01000022">
    <property type="protein sequence ID" value="RTI61147.1"/>
    <property type="molecule type" value="Genomic_DNA"/>
</dbReference>
<dbReference type="GO" id="GO:0016020">
    <property type="term" value="C:membrane"/>
    <property type="evidence" value="ECO:0007669"/>
    <property type="project" value="UniProtKB-SubCell"/>
</dbReference>
<evidence type="ECO:0000259" key="7">
    <source>
        <dbReference type="Pfam" id="PF01699"/>
    </source>
</evidence>
<evidence type="ECO:0000313" key="13">
    <source>
        <dbReference type="Proteomes" id="UP000287467"/>
    </source>
</evidence>
<evidence type="ECO:0000256" key="4">
    <source>
        <dbReference type="ARBA" id="ARBA00023136"/>
    </source>
</evidence>
<name>A0A430VV26_THESC</name>
<protein>
    <submittedName>
        <fullName evidence="10">Sodium:calcium symporter</fullName>
    </submittedName>
</protein>
<keyword evidence="2 6" id="KW-0812">Transmembrane</keyword>
<proteinExistence type="predicted"/>
<evidence type="ECO:0000256" key="6">
    <source>
        <dbReference type="SAM" id="Phobius"/>
    </source>
</evidence>
<dbReference type="Proteomes" id="UP000286910">
    <property type="component" value="Unassembled WGS sequence"/>
</dbReference>